<keyword evidence="2" id="KW-1185">Reference proteome</keyword>
<gene>
    <name evidence="1" type="ORF">BLNAU_18384</name>
</gene>
<dbReference type="EMBL" id="JARBJD010000221">
    <property type="protein sequence ID" value="KAK2946712.1"/>
    <property type="molecule type" value="Genomic_DNA"/>
</dbReference>
<comment type="caution">
    <text evidence="1">The sequence shown here is derived from an EMBL/GenBank/DDBJ whole genome shotgun (WGS) entry which is preliminary data.</text>
</comment>
<name>A0ABQ9X4K8_9EUKA</name>
<evidence type="ECO:0000313" key="1">
    <source>
        <dbReference type="EMBL" id="KAK2946712.1"/>
    </source>
</evidence>
<reference evidence="1 2" key="1">
    <citation type="journal article" date="2022" name="bioRxiv">
        <title>Genomics of Preaxostyla Flagellates Illuminates Evolutionary Transitions and the Path Towards Mitochondrial Loss.</title>
        <authorList>
            <person name="Novak L.V.F."/>
            <person name="Treitli S.C."/>
            <person name="Pyrih J."/>
            <person name="Halakuc P."/>
            <person name="Pipaliya S.V."/>
            <person name="Vacek V."/>
            <person name="Brzon O."/>
            <person name="Soukal P."/>
            <person name="Eme L."/>
            <person name="Dacks J.B."/>
            <person name="Karnkowska A."/>
            <person name="Elias M."/>
            <person name="Hampl V."/>
        </authorList>
    </citation>
    <scope>NUCLEOTIDE SEQUENCE [LARGE SCALE GENOMIC DNA]</scope>
    <source>
        <strain evidence="1">NAU3</strain>
        <tissue evidence="1">Gut</tissue>
    </source>
</reference>
<dbReference type="Proteomes" id="UP001281761">
    <property type="component" value="Unassembled WGS sequence"/>
</dbReference>
<accession>A0ABQ9X4K8</accession>
<organism evidence="1 2">
    <name type="scientific">Blattamonas nauphoetae</name>
    <dbReference type="NCBI Taxonomy" id="2049346"/>
    <lineage>
        <taxon>Eukaryota</taxon>
        <taxon>Metamonada</taxon>
        <taxon>Preaxostyla</taxon>
        <taxon>Oxymonadida</taxon>
        <taxon>Blattamonas</taxon>
    </lineage>
</organism>
<protein>
    <submittedName>
        <fullName evidence="1">Uncharacterized protein</fullName>
    </submittedName>
</protein>
<proteinExistence type="predicted"/>
<evidence type="ECO:0000313" key="2">
    <source>
        <dbReference type="Proteomes" id="UP001281761"/>
    </source>
</evidence>
<sequence length="462" mass="49794">MALEGPNPSVVSNQFNRMETKSQVHFGGGSLSNMHRVVIEGWDDAHSLKLDIVGVIYSDSEESRHPLINTPNHPVTLQNCHFNTTDEVRRPANFEVPLVSFSSTVHVVSIKSSSITFFSVSGHALLAITTEQLISFVSVKSEGLTQTVLGKVRFVAGHPTADEESKHPECETDGLRCSTLSLTACDNGTPTMTSLSETCLSLADVADGASLSSAVVLRLFSTFSSDTASLFSSVSSNAIGSLIFVVSVDISSTAQFAPFVLLETTMESLPSRLFTEEATLNVDANVEDHPNCELPQLSCRTLEIDFASLKATKSHPGHHRVCVCSRRTNFSVCFCINRLTPTHVLLIRHQLSSSLGSSVTTTITCCISSSAPLISPTLSSSSQQGSWNFDFSGISFTESSSNDAPTGTLVFISGSSIATQSLPSRFPFINSETDENKFWGVSDQVLSSVCFDEDFRFVGKLC</sequence>